<evidence type="ECO:0000313" key="4">
    <source>
        <dbReference type="Proteomes" id="UP000178176"/>
    </source>
</evidence>
<evidence type="ECO:0000259" key="1">
    <source>
        <dbReference type="Pfam" id="PF11258"/>
    </source>
</evidence>
<accession>A0A1F4YIC7</accession>
<sequence>MYTKTEKDIWSTRRPLAVMIENHLDSRPTSGLSTADVVYEAVAEGGITRYMGIFYCGITPDSTMFSPVRSARIYFVKIVPEYDALYNHVGGAGNCDDPTVDEQAKALCFIRKNKIRDLDQFGRAGDFRTCHRVTNRLDHEVAYEHTMACYSDELYKAAVKYKWTNVDEKGIPWDKNFVSWKFKEDNLQKGTTTEISFDFWASKKEYSVTWKFDSAQNQYLRFIAGQKDIDLNENIQLTAKNVVIQFVKEIGPLDEHLHMNYEVTGTGRALIFQDGKVISGKWSKATPFARTKFSDESGKDVELNRGVTWIELVPSGNQIQYN</sequence>
<gene>
    <name evidence="3" type="ORF">A2876_00275</name>
</gene>
<protein>
    <recommendedName>
        <fullName evidence="5">DUF3048 domain-containing protein</fullName>
    </recommendedName>
</protein>
<name>A0A1F4YIC7_9BACT</name>
<evidence type="ECO:0000259" key="2">
    <source>
        <dbReference type="Pfam" id="PF17479"/>
    </source>
</evidence>
<evidence type="ECO:0000313" key="3">
    <source>
        <dbReference type="EMBL" id="OGC92973.1"/>
    </source>
</evidence>
<evidence type="ECO:0008006" key="5">
    <source>
        <dbReference type="Google" id="ProtNLM"/>
    </source>
</evidence>
<proteinExistence type="predicted"/>
<reference evidence="3 4" key="1">
    <citation type="journal article" date="2016" name="Nat. Commun.">
        <title>Thousands of microbial genomes shed light on interconnected biogeochemical processes in an aquifer system.</title>
        <authorList>
            <person name="Anantharaman K."/>
            <person name="Brown C.T."/>
            <person name="Hug L.A."/>
            <person name="Sharon I."/>
            <person name="Castelle C.J."/>
            <person name="Probst A.J."/>
            <person name="Thomas B.C."/>
            <person name="Singh A."/>
            <person name="Wilkins M.J."/>
            <person name="Karaoz U."/>
            <person name="Brodie E.L."/>
            <person name="Williams K.H."/>
            <person name="Hubbard S.S."/>
            <person name="Banfield J.F."/>
        </authorList>
    </citation>
    <scope>NUCLEOTIDE SEQUENCE [LARGE SCALE GENOMIC DNA]</scope>
</reference>
<dbReference type="InterPro" id="IPR021416">
    <property type="entry name" value="DUF3048_N"/>
</dbReference>
<dbReference type="InterPro" id="IPR023158">
    <property type="entry name" value="YerB-like_sf"/>
</dbReference>
<dbReference type="Gene3D" id="3.50.90.10">
    <property type="entry name" value="YerB-like"/>
    <property type="match status" value="1"/>
</dbReference>
<dbReference type="Pfam" id="PF11258">
    <property type="entry name" value="DUF3048"/>
    <property type="match status" value="1"/>
</dbReference>
<dbReference type="AlphaFoldDB" id="A0A1F4YIC7"/>
<feature type="domain" description="DUF3048" evidence="2">
    <location>
        <begin position="202"/>
        <end position="310"/>
    </location>
</feature>
<organism evidence="3 4">
    <name type="scientific">Candidatus Amesbacteria bacterium RIFCSPHIGHO2_01_FULL_48_32b</name>
    <dbReference type="NCBI Taxonomy" id="1797253"/>
    <lineage>
        <taxon>Bacteria</taxon>
        <taxon>Candidatus Amesiibacteriota</taxon>
    </lineage>
</organism>
<dbReference type="InterPro" id="IPR035328">
    <property type="entry name" value="DUF3048_C"/>
</dbReference>
<feature type="domain" description="DUF3048" evidence="1">
    <location>
        <begin position="11"/>
        <end position="102"/>
    </location>
</feature>
<dbReference type="SUPFAM" id="SSF159774">
    <property type="entry name" value="YerB-like"/>
    <property type="match status" value="1"/>
</dbReference>
<dbReference type="Pfam" id="PF17479">
    <property type="entry name" value="DUF3048_C"/>
    <property type="match status" value="1"/>
</dbReference>
<dbReference type="Proteomes" id="UP000178176">
    <property type="component" value="Unassembled WGS sequence"/>
</dbReference>
<comment type="caution">
    <text evidence="3">The sequence shown here is derived from an EMBL/GenBank/DDBJ whole genome shotgun (WGS) entry which is preliminary data.</text>
</comment>
<dbReference type="EMBL" id="MEXH01000002">
    <property type="protein sequence ID" value="OGC92973.1"/>
    <property type="molecule type" value="Genomic_DNA"/>
</dbReference>